<proteinExistence type="predicted"/>
<accession>A0ABR8C1H2</accession>
<evidence type="ECO:0000313" key="2">
    <source>
        <dbReference type="EMBL" id="MBD2280756.1"/>
    </source>
</evidence>
<dbReference type="EMBL" id="JACJQT010000073">
    <property type="protein sequence ID" value="MBD2280756.1"/>
    <property type="molecule type" value="Genomic_DNA"/>
</dbReference>
<keyword evidence="3" id="KW-1185">Reference proteome</keyword>
<feature type="signal peptide" evidence="1">
    <location>
        <begin position="1"/>
        <end position="27"/>
    </location>
</feature>
<gene>
    <name evidence="2" type="ORF">H6F99_21505</name>
</gene>
<protein>
    <submittedName>
        <fullName evidence="2">Uncharacterized protein</fullName>
    </submittedName>
</protein>
<name>A0ABR8C1H2_APHFL</name>
<organism evidence="2 3">
    <name type="scientific">Aphanizomenon flos-aquae FACHB-1040</name>
    <dbReference type="NCBI Taxonomy" id="2692887"/>
    <lineage>
        <taxon>Bacteria</taxon>
        <taxon>Bacillati</taxon>
        <taxon>Cyanobacteriota</taxon>
        <taxon>Cyanophyceae</taxon>
        <taxon>Nostocales</taxon>
        <taxon>Aphanizomenonaceae</taxon>
        <taxon>Aphanizomenon</taxon>
    </lineage>
</organism>
<reference evidence="2 3" key="1">
    <citation type="journal article" date="2020" name="ISME J.">
        <title>Comparative genomics reveals insights into cyanobacterial evolution and habitat adaptation.</title>
        <authorList>
            <person name="Chen M.Y."/>
            <person name="Teng W.K."/>
            <person name="Zhao L."/>
            <person name="Hu C.X."/>
            <person name="Zhou Y.K."/>
            <person name="Han B.P."/>
            <person name="Song L.R."/>
            <person name="Shu W.S."/>
        </authorList>
    </citation>
    <scope>NUCLEOTIDE SEQUENCE [LARGE SCALE GENOMIC DNA]</scope>
    <source>
        <strain evidence="2 3">FACHB-1040</strain>
    </source>
</reference>
<feature type="chain" id="PRO_5045321470" evidence="1">
    <location>
        <begin position="28"/>
        <end position="91"/>
    </location>
</feature>
<dbReference type="RefSeq" id="WP_190384184.1">
    <property type="nucleotide sequence ID" value="NZ_JACJQT010000073.1"/>
</dbReference>
<sequence>MKIVKLILLAFPMFFASLLLVVNPAHAANFKPTPAVQMIVVTSTQANLDIVVTPQINSITHSVIEQTGCSCTSCVQANLQKLQGKLPMVGI</sequence>
<dbReference type="Proteomes" id="UP000606721">
    <property type="component" value="Unassembled WGS sequence"/>
</dbReference>
<evidence type="ECO:0000256" key="1">
    <source>
        <dbReference type="SAM" id="SignalP"/>
    </source>
</evidence>
<comment type="caution">
    <text evidence="2">The sequence shown here is derived from an EMBL/GenBank/DDBJ whole genome shotgun (WGS) entry which is preliminary data.</text>
</comment>
<evidence type="ECO:0000313" key="3">
    <source>
        <dbReference type="Proteomes" id="UP000606721"/>
    </source>
</evidence>
<keyword evidence="1" id="KW-0732">Signal</keyword>